<reference evidence="2 3" key="1">
    <citation type="submission" date="2019-04" db="EMBL/GenBank/DDBJ databases">
        <title>Isolation and identification of Cellulomonas shaoxiangyii sp. Nov. isolated from feces of the Tibetan antelopes (Pantholops hodgsonii) in the Qinghai-Tibet plateau of China.</title>
        <authorList>
            <person name="Tian Z."/>
        </authorList>
    </citation>
    <scope>NUCLEOTIDE SEQUENCE [LARGE SCALE GENOMIC DNA]</scope>
    <source>
        <strain evidence="2 3">Z28</strain>
    </source>
</reference>
<dbReference type="Proteomes" id="UP000296469">
    <property type="component" value="Chromosome"/>
</dbReference>
<dbReference type="RefSeq" id="WP_135974248.1">
    <property type="nucleotide sequence ID" value="NZ_CP039291.1"/>
</dbReference>
<feature type="region of interest" description="Disordered" evidence="1">
    <location>
        <begin position="1"/>
        <end position="31"/>
    </location>
</feature>
<gene>
    <name evidence="2" type="ORF">E5225_06720</name>
</gene>
<accession>A0A4P7SIE2</accession>
<keyword evidence="3" id="KW-1185">Reference proteome</keyword>
<protein>
    <submittedName>
        <fullName evidence="2">Uncharacterized protein</fullName>
    </submittedName>
</protein>
<proteinExistence type="predicted"/>
<name>A0A4P7SIE2_9CELL</name>
<evidence type="ECO:0000313" key="2">
    <source>
        <dbReference type="EMBL" id="QCB93287.1"/>
    </source>
</evidence>
<evidence type="ECO:0000313" key="3">
    <source>
        <dbReference type="Proteomes" id="UP000296469"/>
    </source>
</evidence>
<evidence type="ECO:0000256" key="1">
    <source>
        <dbReference type="SAM" id="MobiDB-lite"/>
    </source>
</evidence>
<dbReference type="EMBL" id="CP039291">
    <property type="protein sequence ID" value="QCB93287.1"/>
    <property type="molecule type" value="Genomic_DNA"/>
</dbReference>
<sequence length="85" mass="9519">MADNTRGALEGTQRALNAHDVPPGPHADVEHPIPVTVRLEFERGGEEWVDGEALEWTRELVRVDTGDVRLWPAVVWVGVGDVRRR</sequence>
<dbReference type="AlphaFoldDB" id="A0A4P7SIE2"/>
<organism evidence="2 3">
    <name type="scientific">Cellulomonas shaoxiangyii</name>
    <dbReference type="NCBI Taxonomy" id="2566013"/>
    <lineage>
        <taxon>Bacteria</taxon>
        <taxon>Bacillati</taxon>
        <taxon>Actinomycetota</taxon>
        <taxon>Actinomycetes</taxon>
        <taxon>Micrococcales</taxon>
        <taxon>Cellulomonadaceae</taxon>
        <taxon>Cellulomonas</taxon>
    </lineage>
</organism>
<dbReference type="KEGG" id="celz:E5225_06720"/>
<dbReference type="OrthoDB" id="5195718at2"/>